<dbReference type="RefSeq" id="WP_278308750.1">
    <property type="nucleotide sequence ID" value="NZ_FODF01000039.1"/>
</dbReference>
<gene>
    <name evidence="1" type="ORF">SAMN05216454_1393</name>
</gene>
<accession>A0A1H8KQ33</accession>
<reference evidence="1 2" key="1">
    <citation type="submission" date="2016-10" db="EMBL/GenBank/DDBJ databases">
        <authorList>
            <person name="de Groot N.N."/>
        </authorList>
    </citation>
    <scope>NUCLEOTIDE SEQUENCE [LARGE SCALE GENOMIC DNA]</scope>
    <source>
        <strain evidence="1 2">Calf135</strain>
    </source>
</reference>
<dbReference type="AlphaFoldDB" id="A0A1H8KQ33"/>
<evidence type="ECO:0000313" key="2">
    <source>
        <dbReference type="Proteomes" id="UP000199512"/>
    </source>
</evidence>
<dbReference type="Proteomes" id="UP000199512">
    <property type="component" value="Unassembled WGS sequence"/>
</dbReference>
<protein>
    <submittedName>
        <fullName evidence="1">Uncharacterized protein</fullName>
    </submittedName>
</protein>
<name>A0A1H8KQ33_9FIRM</name>
<proteinExistence type="predicted"/>
<dbReference type="EMBL" id="FODF01000039">
    <property type="protein sequence ID" value="SEN95013.1"/>
    <property type="molecule type" value="Genomic_DNA"/>
</dbReference>
<organism evidence="1 2">
    <name type="scientific">Peptostreptococcus russellii</name>
    <dbReference type="NCBI Taxonomy" id="215200"/>
    <lineage>
        <taxon>Bacteria</taxon>
        <taxon>Bacillati</taxon>
        <taxon>Bacillota</taxon>
        <taxon>Clostridia</taxon>
        <taxon>Peptostreptococcales</taxon>
        <taxon>Peptostreptococcaceae</taxon>
        <taxon>Peptostreptococcus</taxon>
    </lineage>
</organism>
<keyword evidence="2" id="KW-1185">Reference proteome</keyword>
<sequence>MKKELLKMDERVNNTGEILGISKREEKYLKNNLLYRMIMLFD</sequence>
<evidence type="ECO:0000313" key="1">
    <source>
        <dbReference type="EMBL" id="SEN95013.1"/>
    </source>
</evidence>